<dbReference type="PANTHER" id="PTHR12236:SF79">
    <property type="entry name" value="CUTICULAR PROTEIN 50CB-RELATED"/>
    <property type="match status" value="1"/>
</dbReference>
<organism evidence="4 5">
    <name type="scientific">Meganyctiphanes norvegica</name>
    <name type="common">Northern krill</name>
    <name type="synonym">Thysanopoda norvegica</name>
    <dbReference type="NCBI Taxonomy" id="48144"/>
    <lineage>
        <taxon>Eukaryota</taxon>
        <taxon>Metazoa</taxon>
        <taxon>Ecdysozoa</taxon>
        <taxon>Arthropoda</taxon>
        <taxon>Crustacea</taxon>
        <taxon>Multicrustacea</taxon>
        <taxon>Malacostraca</taxon>
        <taxon>Eumalacostraca</taxon>
        <taxon>Eucarida</taxon>
        <taxon>Euphausiacea</taxon>
        <taxon>Euphausiidae</taxon>
        <taxon>Meganyctiphanes</taxon>
    </lineage>
</organism>
<feature type="signal peptide" evidence="3">
    <location>
        <begin position="1"/>
        <end position="18"/>
    </location>
</feature>
<proteinExistence type="predicted"/>
<keyword evidence="1 2" id="KW-0193">Cuticle</keyword>
<comment type="caution">
    <text evidence="4">The sequence shown here is derived from an EMBL/GenBank/DDBJ whole genome shotgun (WGS) entry which is preliminary data.</text>
</comment>
<feature type="non-terminal residue" evidence="4">
    <location>
        <position position="1"/>
    </location>
</feature>
<evidence type="ECO:0000313" key="4">
    <source>
        <dbReference type="EMBL" id="CAL4248421.1"/>
    </source>
</evidence>
<dbReference type="GO" id="GO:0031012">
    <property type="term" value="C:extracellular matrix"/>
    <property type="evidence" value="ECO:0007669"/>
    <property type="project" value="TreeGrafter"/>
</dbReference>
<evidence type="ECO:0000313" key="5">
    <source>
        <dbReference type="Proteomes" id="UP001497623"/>
    </source>
</evidence>
<reference evidence="4 5" key="1">
    <citation type="submission" date="2024-05" db="EMBL/GenBank/DDBJ databases">
        <authorList>
            <person name="Wallberg A."/>
        </authorList>
    </citation>
    <scope>NUCLEOTIDE SEQUENCE [LARGE SCALE GENOMIC DNA]</scope>
</reference>
<evidence type="ECO:0008006" key="6">
    <source>
        <dbReference type="Google" id="ProtNLM"/>
    </source>
</evidence>
<keyword evidence="3" id="KW-0732">Signal</keyword>
<dbReference type="InterPro" id="IPR051217">
    <property type="entry name" value="Insect_Cuticle_Struc_Prot"/>
</dbReference>
<dbReference type="AlphaFoldDB" id="A0AAV2SVF2"/>
<dbReference type="Pfam" id="PF00379">
    <property type="entry name" value="Chitin_bind_4"/>
    <property type="match status" value="1"/>
</dbReference>
<evidence type="ECO:0000256" key="2">
    <source>
        <dbReference type="PROSITE-ProRule" id="PRU00497"/>
    </source>
</evidence>
<evidence type="ECO:0000256" key="3">
    <source>
        <dbReference type="SAM" id="SignalP"/>
    </source>
</evidence>
<name>A0AAV2SVF2_MEGNR</name>
<dbReference type="Proteomes" id="UP001497623">
    <property type="component" value="Unassembled WGS sequence"/>
</dbReference>
<dbReference type="PANTHER" id="PTHR12236">
    <property type="entry name" value="STRUCTURAL CONTITUENT OF CUTICLE"/>
    <property type="match status" value="1"/>
</dbReference>
<sequence length="113" mass="12193">FFLLAALMVAAIADTVSQYGPPPPAYEAAPEAPAKYDFNYAVKDDYSVNDFGHSEERDGLDTAGSYFVLLPDGRLQKVTYTVNGDSGFVAEVSYEGEAAESAQEYGTEAPTYE</sequence>
<accession>A0AAV2SVF2</accession>
<dbReference type="InterPro" id="IPR000618">
    <property type="entry name" value="Insect_cuticle"/>
</dbReference>
<dbReference type="PROSITE" id="PS51155">
    <property type="entry name" value="CHIT_BIND_RR_2"/>
    <property type="match status" value="1"/>
</dbReference>
<protein>
    <recommendedName>
        <fullName evidence="6">Cuticle protein</fullName>
    </recommendedName>
</protein>
<feature type="chain" id="PRO_5043875685" description="Cuticle protein" evidence="3">
    <location>
        <begin position="19"/>
        <end position="113"/>
    </location>
</feature>
<dbReference type="GO" id="GO:0042302">
    <property type="term" value="F:structural constituent of cuticle"/>
    <property type="evidence" value="ECO:0007669"/>
    <property type="project" value="UniProtKB-UniRule"/>
</dbReference>
<evidence type="ECO:0000256" key="1">
    <source>
        <dbReference type="ARBA" id="ARBA00022460"/>
    </source>
</evidence>
<keyword evidence="5" id="KW-1185">Reference proteome</keyword>
<dbReference type="GO" id="GO:0005615">
    <property type="term" value="C:extracellular space"/>
    <property type="evidence" value="ECO:0007669"/>
    <property type="project" value="TreeGrafter"/>
</dbReference>
<gene>
    <name evidence="4" type="ORF">MNOR_LOCUS41433</name>
</gene>
<dbReference type="EMBL" id="CAXKWB010152584">
    <property type="protein sequence ID" value="CAL4248421.1"/>
    <property type="molecule type" value="Genomic_DNA"/>
</dbReference>